<dbReference type="EMBL" id="CADCWE010000173">
    <property type="protein sequence ID" value="CAA9547965.1"/>
    <property type="molecule type" value="Genomic_DNA"/>
</dbReference>
<dbReference type="Pfam" id="PF01408">
    <property type="entry name" value="GFO_IDH_MocA"/>
    <property type="match status" value="1"/>
</dbReference>
<evidence type="ECO:0000259" key="2">
    <source>
        <dbReference type="Pfam" id="PF01408"/>
    </source>
</evidence>
<name>A0A6J4UHB2_9BACT</name>
<reference evidence="4" key="1">
    <citation type="submission" date="2020-02" db="EMBL/GenBank/DDBJ databases">
        <authorList>
            <person name="Meier V. D."/>
        </authorList>
    </citation>
    <scope>NUCLEOTIDE SEQUENCE</scope>
    <source>
        <strain evidence="4">AVDCRST_MAG73</strain>
    </source>
</reference>
<dbReference type="GO" id="GO:0000166">
    <property type="term" value="F:nucleotide binding"/>
    <property type="evidence" value="ECO:0007669"/>
    <property type="project" value="InterPro"/>
</dbReference>
<feature type="domain" description="GFO/IDH/MocA-like oxidoreductase" evidence="3">
    <location>
        <begin position="131"/>
        <end position="253"/>
    </location>
</feature>
<protein>
    <submittedName>
        <fullName evidence="4">GH109</fullName>
    </submittedName>
</protein>
<dbReference type="SUPFAM" id="SSF51735">
    <property type="entry name" value="NAD(P)-binding Rossmann-fold domains"/>
    <property type="match status" value="1"/>
</dbReference>
<keyword evidence="1" id="KW-0560">Oxidoreductase</keyword>
<evidence type="ECO:0000313" key="4">
    <source>
        <dbReference type="EMBL" id="CAA9547965.1"/>
    </source>
</evidence>
<dbReference type="Gene3D" id="3.30.360.10">
    <property type="entry name" value="Dihydrodipicolinate Reductase, domain 2"/>
    <property type="match status" value="1"/>
</dbReference>
<accession>A0A6J4UHB2</accession>
<dbReference type="InterPro" id="IPR050463">
    <property type="entry name" value="Gfo/Idh/MocA_oxidrdct_glycsds"/>
</dbReference>
<dbReference type="PANTHER" id="PTHR43818">
    <property type="entry name" value="BCDNA.GH03377"/>
    <property type="match status" value="1"/>
</dbReference>
<organism evidence="4">
    <name type="scientific">uncultured Thermomicrobiales bacterium</name>
    <dbReference type="NCBI Taxonomy" id="1645740"/>
    <lineage>
        <taxon>Bacteria</taxon>
        <taxon>Pseudomonadati</taxon>
        <taxon>Thermomicrobiota</taxon>
        <taxon>Thermomicrobia</taxon>
        <taxon>Thermomicrobiales</taxon>
        <taxon>environmental samples</taxon>
    </lineage>
</organism>
<dbReference type="GO" id="GO:0016491">
    <property type="term" value="F:oxidoreductase activity"/>
    <property type="evidence" value="ECO:0007669"/>
    <property type="project" value="UniProtKB-KW"/>
</dbReference>
<proteinExistence type="predicted"/>
<dbReference type="Pfam" id="PF22725">
    <property type="entry name" value="GFO_IDH_MocA_C3"/>
    <property type="match status" value="1"/>
</dbReference>
<evidence type="ECO:0000256" key="1">
    <source>
        <dbReference type="ARBA" id="ARBA00023002"/>
    </source>
</evidence>
<dbReference type="InterPro" id="IPR036291">
    <property type="entry name" value="NAD(P)-bd_dom_sf"/>
</dbReference>
<dbReference type="InterPro" id="IPR000683">
    <property type="entry name" value="Gfo/Idh/MocA-like_OxRdtase_N"/>
</dbReference>
<dbReference type="PANTHER" id="PTHR43818:SF11">
    <property type="entry name" value="BCDNA.GH03377"/>
    <property type="match status" value="1"/>
</dbReference>
<feature type="domain" description="Gfo/Idh/MocA-like oxidoreductase N-terminal" evidence="2">
    <location>
        <begin position="1"/>
        <end position="120"/>
    </location>
</feature>
<dbReference type="Gene3D" id="3.40.50.720">
    <property type="entry name" value="NAD(P)-binding Rossmann-like Domain"/>
    <property type="match status" value="1"/>
</dbReference>
<sequence length="379" mass="38977">MRIGLVGCGNVGLSGHLPALLATDGIAVSAVADPTPERLAAAGQAAGLPEDACHADWRDLVARPEIDAVVVATPQRVRPGIALAAARAGKHLLCEKPLAIAPADAHRMVEAARQANVTLATVHNYTQTAVYRALKAALDGGALGALEVARLDFLSVEDRPGNPDYAPRWRHDLARSGGGVLMDMLHAVYLAGWFFGGDPVAVAATVDRRADDGGDVEDLALVRYEYPTGHALVNVAWGLGPGGTTLMGTKGRAVTVTADFGTHPFVAAERVALVTAGGARDLPLPPDETSSFVGVARNFRDAVAAGRAPLASGEAGAATLEAVVGAYAAAALGREVALPLDPADPVFVDGAAGIARLRISPQNPVWRRGLFGVRQPPGG</sequence>
<dbReference type="SUPFAM" id="SSF55347">
    <property type="entry name" value="Glyceraldehyde-3-phosphate dehydrogenase-like, C-terminal domain"/>
    <property type="match status" value="1"/>
</dbReference>
<gene>
    <name evidence="4" type="ORF">AVDCRST_MAG73-2597</name>
</gene>
<dbReference type="InterPro" id="IPR055170">
    <property type="entry name" value="GFO_IDH_MocA-like_dom"/>
</dbReference>
<evidence type="ECO:0000259" key="3">
    <source>
        <dbReference type="Pfam" id="PF22725"/>
    </source>
</evidence>
<dbReference type="AlphaFoldDB" id="A0A6J4UHB2"/>